<organism evidence="1 2">
    <name type="scientific">Racocetra persica</name>
    <dbReference type="NCBI Taxonomy" id="160502"/>
    <lineage>
        <taxon>Eukaryota</taxon>
        <taxon>Fungi</taxon>
        <taxon>Fungi incertae sedis</taxon>
        <taxon>Mucoromycota</taxon>
        <taxon>Glomeromycotina</taxon>
        <taxon>Glomeromycetes</taxon>
        <taxon>Diversisporales</taxon>
        <taxon>Gigasporaceae</taxon>
        <taxon>Racocetra</taxon>
    </lineage>
</organism>
<dbReference type="Proteomes" id="UP000789920">
    <property type="component" value="Unassembled WGS sequence"/>
</dbReference>
<gene>
    <name evidence="1" type="ORF">RPERSI_LOCUS9048</name>
</gene>
<dbReference type="EMBL" id="CAJVQC010016772">
    <property type="protein sequence ID" value="CAG8679585.1"/>
    <property type="molecule type" value="Genomic_DNA"/>
</dbReference>
<sequence length="207" mass="24432">MPLFNCSSPEIKEYIQQNELLTVPQIYHNIKVSGLNEYIHATQQQIYYWCKRLGVDEYKMAEDQVESTIKYLSQQSNFNIIIQQPTIIAFTTPLIDIFPKDRINTIRQEYYPFLRFTEKYNNQFEDLPENLFLLVLNKPAINYISNQHNTVNERIPNASLIQENTLSQDDTQFQDDDTLPDDDILPNDDMLFQDDELPPMNMLPQDN</sequence>
<evidence type="ECO:0000313" key="2">
    <source>
        <dbReference type="Proteomes" id="UP000789920"/>
    </source>
</evidence>
<evidence type="ECO:0000313" key="1">
    <source>
        <dbReference type="EMBL" id="CAG8679585.1"/>
    </source>
</evidence>
<comment type="caution">
    <text evidence="1">The sequence shown here is derived from an EMBL/GenBank/DDBJ whole genome shotgun (WGS) entry which is preliminary data.</text>
</comment>
<reference evidence="1" key="1">
    <citation type="submission" date="2021-06" db="EMBL/GenBank/DDBJ databases">
        <authorList>
            <person name="Kallberg Y."/>
            <person name="Tangrot J."/>
            <person name="Rosling A."/>
        </authorList>
    </citation>
    <scope>NUCLEOTIDE SEQUENCE</scope>
    <source>
        <strain evidence="1">MA461A</strain>
    </source>
</reference>
<feature type="non-terminal residue" evidence="1">
    <location>
        <position position="207"/>
    </location>
</feature>
<keyword evidence="2" id="KW-1185">Reference proteome</keyword>
<name>A0ACA9NVK1_9GLOM</name>
<proteinExistence type="predicted"/>
<accession>A0ACA9NVK1</accession>
<protein>
    <submittedName>
        <fullName evidence="1">9264_t:CDS:1</fullName>
    </submittedName>
</protein>